<dbReference type="InterPro" id="IPR050696">
    <property type="entry name" value="FtsA/MreB"/>
</dbReference>
<keyword evidence="3" id="KW-1185">Reference proteome</keyword>
<dbReference type="SUPFAM" id="SSF53067">
    <property type="entry name" value="Actin-like ATPase domain"/>
    <property type="match status" value="2"/>
</dbReference>
<dbReference type="SMART" id="SM00842">
    <property type="entry name" value="FtsA"/>
    <property type="match status" value="1"/>
</dbReference>
<reference evidence="2 3" key="1">
    <citation type="submission" date="2021-03" db="EMBL/GenBank/DDBJ databases">
        <title>Thermosipho ferrireducens sp.nov., an anaerobic thermophilic iron-reducing bacterium isolated from a deep-sea hydrothermal sulfide deposits.</title>
        <authorList>
            <person name="Zeng X."/>
            <person name="Chen Y."/>
            <person name="Shao Z."/>
        </authorList>
    </citation>
    <scope>NUCLEOTIDE SEQUENCE [LARGE SCALE GENOMIC DNA]</scope>
    <source>
        <strain evidence="2 3">JL129W03</strain>
    </source>
</reference>
<keyword evidence="2" id="KW-0132">Cell division</keyword>
<dbReference type="PANTHER" id="PTHR32432:SF3">
    <property type="entry name" value="ETHANOLAMINE UTILIZATION PROTEIN EUTJ"/>
    <property type="match status" value="1"/>
</dbReference>
<organism evidence="2 3">
    <name type="scientific">Thermosipho ferrireducens</name>
    <dbReference type="NCBI Taxonomy" id="2571116"/>
    <lineage>
        <taxon>Bacteria</taxon>
        <taxon>Thermotogati</taxon>
        <taxon>Thermotogota</taxon>
        <taxon>Thermotogae</taxon>
        <taxon>Thermotogales</taxon>
        <taxon>Fervidobacteriaceae</taxon>
        <taxon>Thermosipho</taxon>
    </lineage>
</organism>
<name>A0ABX7S9C3_9BACT</name>
<protein>
    <submittedName>
        <fullName evidence="2">Cell division protein FtsA</fullName>
    </submittedName>
</protein>
<dbReference type="Proteomes" id="UP000671862">
    <property type="component" value="Chromosome"/>
</dbReference>
<dbReference type="Gene3D" id="3.30.420.40">
    <property type="match status" value="2"/>
</dbReference>
<proteinExistence type="predicted"/>
<dbReference type="PANTHER" id="PTHR32432">
    <property type="entry name" value="CELL DIVISION PROTEIN FTSA-RELATED"/>
    <property type="match status" value="1"/>
</dbReference>
<evidence type="ECO:0000313" key="3">
    <source>
        <dbReference type="Proteomes" id="UP000671862"/>
    </source>
</evidence>
<dbReference type="Pfam" id="PF14450">
    <property type="entry name" value="FtsA"/>
    <property type="match status" value="1"/>
</dbReference>
<dbReference type="InterPro" id="IPR003494">
    <property type="entry name" value="SHS2_FtsA"/>
</dbReference>
<gene>
    <name evidence="2" type="ORF">JYK00_09685</name>
</gene>
<keyword evidence="2" id="KW-0131">Cell cycle</keyword>
<evidence type="ECO:0000313" key="2">
    <source>
        <dbReference type="EMBL" id="QTA37968.1"/>
    </source>
</evidence>
<dbReference type="GO" id="GO:0051301">
    <property type="term" value="P:cell division"/>
    <property type="evidence" value="ECO:0007669"/>
    <property type="project" value="UniProtKB-KW"/>
</dbReference>
<evidence type="ECO:0000259" key="1">
    <source>
        <dbReference type="SMART" id="SM00842"/>
    </source>
</evidence>
<dbReference type="EMBL" id="CP071446">
    <property type="protein sequence ID" value="QTA37968.1"/>
    <property type="molecule type" value="Genomic_DNA"/>
</dbReference>
<sequence>MVFALDVGTRKIAGLLASIDENERIIIHDIVIKEHEHRAMLDGQIHDVDKVAKTVRKVKEELEKRNNIKLDKVAVALAGRFLNTQIGKYTENVTQFSEINSELITRIELAAVDNAVEKLQKENMYCVGYSVIRYELDDTWLKSLQGLRGSKASVEVVTAFLPVQVVDAMVSVLRKVNLTMTHMTLEPIAAINVTVPEDLRILNIAMIDVGAGTSDIAISREGTIIAYGMVPLAGDEITEAITKALLVDFSTAEEIKRWLADGKEAYTYRNILDKEKQIHRKELINIISPVLENITKNIADEILKLNGEKPQVVMVIGGGAKVPGFIENLAKYLEIDSEKISLKDAKNLNIEDKTEIIQGSEFVTPIGIAYTALTKSGAIFEQVYVNDTPIQLIGFTGSHTIGDVLLQCGYTMADIMGRPGNSLILEVNGKMLVKKGQMPVPAPIFVNGRKANIRDKVRHGDKIEIGRPKHGDAIKVRLYDIVPPIYLKIKDRIKNFYPPVMLNGMVTRENVALKDGDKIEYDPVYIKSIRKELEKELASVEFFYNDVYMEKKVGEVRIFRNDLELKDENKAEPGETLKVVISETPITIKDITKGEIKKVNIILNGERTTIEKDSLLYNVNGVIVSKEYQIKNGDKIYSTVSEESGIIVADILQLFDIDLRKVKTYRLLKNGKNAYFTELLEDGDEITFTYELK</sequence>
<dbReference type="CDD" id="cd24004">
    <property type="entry name" value="ASKHA_NBD_PilM-like"/>
    <property type="match status" value="1"/>
</dbReference>
<dbReference type="InterPro" id="IPR043129">
    <property type="entry name" value="ATPase_NBD"/>
</dbReference>
<feature type="domain" description="SHS2" evidence="1">
    <location>
        <begin position="2"/>
        <end position="194"/>
    </location>
</feature>
<accession>A0ABX7S9C3</accession>